<dbReference type="AlphaFoldDB" id="A0A0A8XSP0"/>
<proteinExistence type="predicted"/>
<protein>
    <submittedName>
        <fullName evidence="1">Uncharacterized protein</fullName>
    </submittedName>
</protein>
<accession>A0A0A8XSP0</accession>
<reference evidence="1" key="1">
    <citation type="submission" date="2014-09" db="EMBL/GenBank/DDBJ databases">
        <authorList>
            <person name="Magalhaes I.L.F."/>
            <person name="Oliveira U."/>
            <person name="Santos F.R."/>
            <person name="Vidigal T.H.D.A."/>
            <person name="Brescovit A.D."/>
            <person name="Santos A.J."/>
        </authorList>
    </citation>
    <scope>NUCLEOTIDE SEQUENCE</scope>
    <source>
        <tissue evidence="1">Shoot tissue taken approximately 20 cm above the soil surface</tissue>
    </source>
</reference>
<sequence>MFLAVQSYTTFSFLLKTHLLHIREVSFADLQALQVLDN</sequence>
<evidence type="ECO:0000313" key="1">
    <source>
        <dbReference type="EMBL" id="JAD15665.1"/>
    </source>
</evidence>
<reference evidence="1" key="2">
    <citation type="journal article" date="2015" name="Data Brief">
        <title>Shoot transcriptome of the giant reed, Arundo donax.</title>
        <authorList>
            <person name="Barrero R.A."/>
            <person name="Guerrero F.D."/>
            <person name="Moolhuijzen P."/>
            <person name="Goolsby J.A."/>
            <person name="Tidwell J."/>
            <person name="Bellgard S.E."/>
            <person name="Bellgard M.I."/>
        </authorList>
    </citation>
    <scope>NUCLEOTIDE SEQUENCE</scope>
    <source>
        <tissue evidence="1">Shoot tissue taken approximately 20 cm above the soil surface</tissue>
    </source>
</reference>
<dbReference type="EMBL" id="GBRH01282230">
    <property type="protein sequence ID" value="JAD15665.1"/>
    <property type="molecule type" value="Transcribed_RNA"/>
</dbReference>
<name>A0A0A8XSP0_ARUDO</name>
<organism evidence="1">
    <name type="scientific">Arundo donax</name>
    <name type="common">Giant reed</name>
    <name type="synonym">Donax arundinaceus</name>
    <dbReference type="NCBI Taxonomy" id="35708"/>
    <lineage>
        <taxon>Eukaryota</taxon>
        <taxon>Viridiplantae</taxon>
        <taxon>Streptophyta</taxon>
        <taxon>Embryophyta</taxon>
        <taxon>Tracheophyta</taxon>
        <taxon>Spermatophyta</taxon>
        <taxon>Magnoliopsida</taxon>
        <taxon>Liliopsida</taxon>
        <taxon>Poales</taxon>
        <taxon>Poaceae</taxon>
        <taxon>PACMAD clade</taxon>
        <taxon>Arundinoideae</taxon>
        <taxon>Arundineae</taxon>
        <taxon>Arundo</taxon>
    </lineage>
</organism>